<dbReference type="EMBL" id="JANIEX010000105">
    <property type="protein sequence ID" value="KAJ3573379.1"/>
    <property type="molecule type" value="Genomic_DNA"/>
</dbReference>
<dbReference type="Proteomes" id="UP001213000">
    <property type="component" value="Unassembled WGS sequence"/>
</dbReference>
<feature type="region of interest" description="Disordered" evidence="1">
    <location>
        <begin position="36"/>
        <end position="67"/>
    </location>
</feature>
<comment type="caution">
    <text evidence="2">The sequence shown here is derived from an EMBL/GenBank/DDBJ whole genome shotgun (WGS) entry which is preliminary data.</text>
</comment>
<accession>A0AAD5VYV6</accession>
<dbReference type="AlphaFoldDB" id="A0AAD5VYV6"/>
<protein>
    <submittedName>
        <fullName evidence="2">Uncharacterized protein</fullName>
    </submittedName>
</protein>
<name>A0AAD5VYV6_9AGAR</name>
<feature type="compositionally biased region" description="Pro residues" evidence="1">
    <location>
        <begin position="93"/>
        <end position="104"/>
    </location>
</feature>
<evidence type="ECO:0000313" key="3">
    <source>
        <dbReference type="Proteomes" id="UP001213000"/>
    </source>
</evidence>
<feature type="region of interest" description="Disordered" evidence="1">
    <location>
        <begin position="84"/>
        <end position="126"/>
    </location>
</feature>
<reference evidence="2" key="1">
    <citation type="submission" date="2022-07" db="EMBL/GenBank/DDBJ databases">
        <title>Genome Sequence of Leucocoprinus birnbaumii.</title>
        <authorList>
            <person name="Buettner E."/>
        </authorList>
    </citation>
    <scope>NUCLEOTIDE SEQUENCE</scope>
    <source>
        <strain evidence="2">VT141</strain>
    </source>
</reference>
<feature type="compositionally biased region" description="Polar residues" evidence="1">
    <location>
        <begin position="113"/>
        <end position="126"/>
    </location>
</feature>
<evidence type="ECO:0000313" key="2">
    <source>
        <dbReference type="EMBL" id="KAJ3573379.1"/>
    </source>
</evidence>
<proteinExistence type="predicted"/>
<sequence length="208" mass="21993">MLLRAFGSPVSTSLSVSAVVKEKEAVVVGLDETAKVAASSEASAGKKEDGEVKAANTESAETATVTAGIATPPAGVLASEYTATTTTTASPAPATPPAPAPSKPSTPRSRTSLFASSSNSPITPKTTIRNPHLCRMSIRPGIFILYNTLRICYACRIQEGKRAVKFVESSCLSLALVILLLSFGWVVDKSCRESDYENVWWEKIQVEA</sequence>
<keyword evidence="3" id="KW-1185">Reference proteome</keyword>
<organism evidence="2 3">
    <name type="scientific">Leucocoprinus birnbaumii</name>
    <dbReference type="NCBI Taxonomy" id="56174"/>
    <lineage>
        <taxon>Eukaryota</taxon>
        <taxon>Fungi</taxon>
        <taxon>Dikarya</taxon>
        <taxon>Basidiomycota</taxon>
        <taxon>Agaricomycotina</taxon>
        <taxon>Agaricomycetes</taxon>
        <taxon>Agaricomycetidae</taxon>
        <taxon>Agaricales</taxon>
        <taxon>Agaricineae</taxon>
        <taxon>Agaricaceae</taxon>
        <taxon>Leucocoprinus</taxon>
    </lineage>
</organism>
<feature type="compositionally biased region" description="Polar residues" evidence="1">
    <location>
        <begin position="56"/>
        <end position="65"/>
    </location>
</feature>
<gene>
    <name evidence="2" type="ORF">NP233_g2475</name>
</gene>
<evidence type="ECO:0000256" key="1">
    <source>
        <dbReference type="SAM" id="MobiDB-lite"/>
    </source>
</evidence>